<sequence length="148" mass="17088">MNNKHNEMDYIIQFCACANLRKAARIVTQIYEKQMQPTGLKVTQYYMLVNIAHHKEISISKLGEIMLLDQTTITRNVNILKQSGYVNITKDKNDSRTKSISITDIGLIKLEEATPIWLQIQEKAENDMGKEKYKDLLEALKNLQESIE</sequence>
<dbReference type="SMART" id="SM00347">
    <property type="entry name" value="HTH_MARR"/>
    <property type="match status" value="1"/>
</dbReference>
<dbReference type="InterPro" id="IPR000835">
    <property type="entry name" value="HTH_MarR-typ"/>
</dbReference>
<dbReference type="Gene3D" id="1.10.10.10">
    <property type="entry name" value="Winged helix-like DNA-binding domain superfamily/Winged helix DNA-binding domain"/>
    <property type="match status" value="1"/>
</dbReference>
<evidence type="ECO:0000256" key="2">
    <source>
        <dbReference type="ARBA" id="ARBA00023125"/>
    </source>
</evidence>
<dbReference type="OrthoDB" id="165131at2"/>
<dbReference type="GO" id="GO:0003677">
    <property type="term" value="F:DNA binding"/>
    <property type="evidence" value="ECO:0007669"/>
    <property type="project" value="UniProtKB-KW"/>
</dbReference>
<evidence type="ECO:0000256" key="1">
    <source>
        <dbReference type="ARBA" id="ARBA00023015"/>
    </source>
</evidence>
<dbReference type="EMBL" id="CP026095">
    <property type="protein sequence ID" value="AZV43030.1"/>
    <property type="molecule type" value="Genomic_DNA"/>
</dbReference>
<proteinExistence type="predicted"/>
<dbReference type="InterPro" id="IPR036390">
    <property type="entry name" value="WH_DNA-bd_sf"/>
</dbReference>
<dbReference type="Pfam" id="PF12802">
    <property type="entry name" value="MarR_2"/>
    <property type="match status" value="1"/>
</dbReference>
<gene>
    <name evidence="4" type="ORF">BAOM_2421</name>
</gene>
<protein>
    <submittedName>
        <fullName evidence="4">MarR family transcriptional regulator</fullName>
    </submittedName>
</protein>
<dbReference type="InterPro" id="IPR036388">
    <property type="entry name" value="WH-like_DNA-bd_sf"/>
</dbReference>
<reference evidence="4 5" key="1">
    <citation type="submission" date="2018-01" db="EMBL/GenBank/DDBJ databases">
        <title>Bacillus asahii Genome sequencing and assembly.</title>
        <authorList>
            <person name="Jiang H."/>
            <person name="Feng Y."/>
            <person name="Zhao F."/>
            <person name="Lin X."/>
        </authorList>
    </citation>
    <scope>NUCLEOTIDE SEQUENCE [LARGE SCALE GENOMIC DNA]</scope>
    <source>
        <strain evidence="4 5">OM18</strain>
    </source>
</reference>
<dbReference type="KEGG" id="pasa:BAOM_2421"/>
<dbReference type="RefSeq" id="WP_127760362.1">
    <property type="nucleotide sequence ID" value="NZ_CP026095.1"/>
</dbReference>
<dbReference type="PRINTS" id="PR00598">
    <property type="entry name" value="HTHMARR"/>
</dbReference>
<evidence type="ECO:0000256" key="3">
    <source>
        <dbReference type="ARBA" id="ARBA00023163"/>
    </source>
</evidence>
<dbReference type="Proteomes" id="UP000283095">
    <property type="component" value="Chromosome"/>
</dbReference>
<dbReference type="PANTHER" id="PTHR42756">
    <property type="entry name" value="TRANSCRIPTIONAL REGULATOR, MARR"/>
    <property type="match status" value="1"/>
</dbReference>
<keyword evidence="2" id="KW-0238">DNA-binding</keyword>
<evidence type="ECO:0000313" key="5">
    <source>
        <dbReference type="Proteomes" id="UP000283095"/>
    </source>
</evidence>
<keyword evidence="3" id="KW-0804">Transcription</keyword>
<dbReference type="SUPFAM" id="SSF46785">
    <property type="entry name" value="Winged helix' DNA-binding domain"/>
    <property type="match status" value="1"/>
</dbReference>
<keyword evidence="1" id="KW-0805">Transcription regulation</keyword>
<dbReference type="GO" id="GO:0003700">
    <property type="term" value="F:DNA-binding transcription factor activity"/>
    <property type="evidence" value="ECO:0007669"/>
    <property type="project" value="InterPro"/>
</dbReference>
<dbReference type="PROSITE" id="PS50995">
    <property type="entry name" value="HTH_MARR_2"/>
    <property type="match status" value="1"/>
</dbReference>
<name>A0A3Q9RN31_9BACI</name>
<organism evidence="4 5">
    <name type="scientific">Peribacillus asahii</name>
    <dbReference type="NCBI Taxonomy" id="228899"/>
    <lineage>
        <taxon>Bacteria</taxon>
        <taxon>Bacillati</taxon>
        <taxon>Bacillota</taxon>
        <taxon>Bacilli</taxon>
        <taxon>Bacillales</taxon>
        <taxon>Bacillaceae</taxon>
        <taxon>Peribacillus</taxon>
    </lineage>
</organism>
<dbReference type="PANTHER" id="PTHR42756:SF1">
    <property type="entry name" value="TRANSCRIPTIONAL REPRESSOR OF EMRAB OPERON"/>
    <property type="match status" value="1"/>
</dbReference>
<evidence type="ECO:0000313" key="4">
    <source>
        <dbReference type="EMBL" id="AZV43030.1"/>
    </source>
</evidence>
<dbReference type="AlphaFoldDB" id="A0A3Q9RN31"/>
<accession>A0A3Q9RN31</accession>